<comment type="caution">
    <text evidence="1">The sequence shown here is derived from an EMBL/GenBank/DDBJ whole genome shotgun (WGS) entry which is preliminary data.</text>
</comment>
<name>A0A0F9HZ07_9ZZZZ</name>
<feature type="non-terminal residue" evidence="1">
    <location>
        <position position="1"/>
    </location>
</feature>
<reference evidence="1" key="1">
    <citation type="journal article" date="2015" name="Nature">
        <title>Complex archaea that bridge the gap between prokaryotes and eukaryotes.</title>
        <authorList>
            <person name="Spang A."/>
            <person name="Saw J.H."/>
            <person name="Jorgensen S.L."/>
            <person name="Zaremba-Niedzwiedzka K."/>
            <person name="Martijn J."/>
            <person name="Lind A.E."/>
            <person name="van Eijk R."/>
            <person name="Schleper C."/>
            <person name="Guy L."/>
            <person name="Ettema T.J."/>
        </authorList>
    </citation>
    <scope>NUCLEOTIDE SEQUENCE</scope>
</reference>
<gene>
    <name evidence="1" type="ORF">LCGC14_1645820</name>
</gene>
<evidence type="ECO:0000313" key="1">
    <source>
        <dbReference type="EMBL" id="KKM20407.1"/>
    </source>
</evidence>
<sequence length="299" mass="32420">LSICVDTEESEPAPAIAFRLFLDNQNAKEAHDIKPLIKTTLSENITAGQTTVKVGDIARFPPFGVIIIITKSTLGNFTIVENIEYDSVDKLTRTLGVALDGRGVNNTIPAEHSLGDIVLVLSPLVPEIATFDSFRISDAGKTTLAQPLVITDTEIELTSVAGLPKQLVSQEFMTTPGVIWIGNERIEYFRRDETTLKHIRRGTKGTSSGIPSIYDGNGDLISDYRSGTLIYATGTEVTDGTKKQEIPGGYEWAPEPNGLQFSDSIQAKFLLDKPGSCPEPVDLAEGWSSSFWSGSPRST</sequence>
<proteinExistence type="predicted"/>
<dbReference type="AlphaFoldDB" id="A0A0F9HZ07"/>
<protein>
    <submittedName>
        <fullName evidence="1">Uncharacterized protein</fullName>
    </submittedName>
</protein>
<dbReference type="EMBL" id="LAZR01013773">
    <property type="protein sequence ID" value="KKM20407.1"/>
    <property type="molecule type" value="Genomic_DNA"/>
</dbReference>
<accession>A0A0F9HZ07</accession>
<organism evidence="1">
    <name type="scientific">marine sediment metagenome</name>
    <dbReference type="NCBI Taxonomy" id="412755"/>
    <lineage>
        <taxon>unclassified sequences</taxon>
        <taxon>metagenomes</taxon>
        <taxon>ecological metagenomes</taxon>
    </lineage>
</organism>